<gene>
    <name evidence="11" type="ORF">LTR69_007882</name>
</gene>
<comment type="catalytic activity">
    <reaction evidence="8">
        <text>L-seryl-[protein] + ATP = O-phospho-L-seryl-[protein] + ADP + H(+)</text>
        <dbReference type="Rhea" id="RHEA:17989"/>
        <dbReference type="Rhea" id="RHEA-COMP:9863"/>
        <dbReference type="Rhea" id="RHEA-COMP:11604"/>
        <dbReference type="ChEBI" id="CHEBI:15378"/>
        <dbReference type="ChEBI" id="CHEBI:29999"/>
        <dbReference type="ChEBI" id="CHEBI:30616"/>
        <dbReference type="ChEBI" id="CHEBI:83421"/>
        <dbReference type="ChEBI" id="CHEBI:456216"/>
        <dbReference type="EC" id="2.7.11.1"/>
    </reaction>
</comment>
<dbReference type="InterPro" id="IPR011009">
    <property type="entry name" value="Kinase-like_dom_sf"/>
</dbReference>
<feature type="compositionally biased region" description="Polar residues" evidence="9">
    <location>
        <begin position="645"/>
        <end position="657"/>
    </location>
</feature>
<dbReference type="PANTHER" id="PTHR43671">
    <property type="entry name" value="SERINE/THREONINE-PROTEIN KINASE NEK"/>
    <property type="match status" value="1"/>
</dbReference>
<keyword evidence="4" id="KW-0547">Nucleotide-binding</keyword>
<protein>
    <recommendedName>
        <fullName evidence="1">non-specific serine/threonine protein kinase</fullName>
        <ecNumber evidence="1">2.7.11.1</ecNumber>
    </recommendedName>
</protein>
<reference evidence="11 12" key="1">
    <citation type="submission" date="2023-08" db="EMBL/GenBank/DDBJ databases">
        <title>Black Yeasts Isolated from many extreme environments.</title>
        <authorList>
            <person name="Coleine C."/>
            <person name="Stajich J.E."/>
            <person name="Selbmann L."/>
        </authorList>
    </citation>
    <scope>NUCLEOTIDE SEQUENCE [LARGE SCALE GENOMIC DNA]</scope>
    <source>
        <strain evidence="11 12">CCFEE 6328</strain>
    </source>
</reference>
<comment type="catalytic activity">
    <reaction evidence="7">
        <text>L-threonyl-[protein] + ATP = O-phospho-L-threonyl-[protein] + ADP + H(+)</text>
        <dbReference type="Rhea" id="RHEA:46608"/>
        <dbReference type="Rhea" id="RHEA-COMP:11060"/>
        <dbReference type="Rhea" id="RHEA-COMP:11605"/>
        <dbReference type="ChEBI" id="CHEBI:15378"/>
        <dbReference type="ChEBI" id="CHEBI:30013"/>
        <dbReference type="ChEBI" id="CHEBI:30616"/>
        <dbReference type="ChEBI" id="CHEBI:61977"/>
        <dbReference type="ChEBI" id="CHEBI:456216"/>
        <dbReference type="EC" id="2.7.11.1"/>
    </reaction>
</comment>
<dbReference type="EC" id="2.7.11.1" evidence="1"/>
<evidence type="ECO:0000259" key="10">
    <source>
        <dbReference type="PROSITE" id="PS50011"/>
    </source>
</evidence>
<feature type="compositionally biased region" description="Polar residues" evidence="9">
    <location>
        <begin position="627"/>
        <end position="636"/>
    </location>
</feature>
<dbReference type="PROSITE" id="PS50011">
    <property type="entry name" value="PROTEIN_KINASE_DOM"/>
    <property type="match status" value="1"/>
</dbReference>
<evidence type="ECO:0000256" key="5">
    <source>
        <dbReference type="ARBA" id="ARBA00022777"/>
    </source>
</evidence>
<evidence type="ECO:0000256" key="3">
    <source>
        <dbReference type="ARBA" id="ARBA00022679"/>
    </source>
</evidence>
<dbReference type="EMBL" id="JAVRRF010000018">
    <property type="protein sequence ID" value="KAK5056341.1"/>
    <property type="molecule type" value="Genomic_DNA"/>
</dbReference>
<dbReference type="Gene3D" id="1.10.510.10">
    <property type="entry name" value="Transferase(Phosphotransferase) domain 1"/>
    <property type="match status" value="1"/>
</dbReference>
<keyword evidence="5" id="KW-0418">Kinase</keyword>
<evidence type="ECO:0000313" key="11">
    <source>
        <dbReference type="EMBL" id="KAK5056341.1"/>
    </source>
</evidence>
<proteinExistence type="predicted"/>
<dbReference type="InterPro" id="IPR000719">
    <property type="entry name" value="Prot_kinase_dom"/>
</dbReference>
<evidence type="ECO:0000256" key="1">
    <source>
        <dbReference type="ARBA" id="ARBA00012513"/>
    </source>
</evidence>
<evidence type="ECO:0000313" key="12">
    <source>
        <dbReference type="Proteomes" id="UP001345691"/>
    </source>
</evidence>
<keyword evidence="12" id="KW-1185">Reference proteome</keyword>
<evidence type="ECO:0000256" key="4">
    <source>
        <dbReference type="ARBA" id="ARBA00022741"/>
    </source>
</evidence>
<evidence type="ECO:0000256" key="7">
    <source>
        <dbReference type="ARBA" id="ARBA00047899"/>
    </source>
</evidence>
<feature type="compositionally biased region" description="Basic and acidic residues" evidence="9">
    <location>
        <begin position="559"/>
        <end position="573"/>
    </location>
</feature>
<dbReference type="InterPro" id="IPR050660">
    <property type="entry name" value="NEK_Ser/Thr_kinase"/>
</dbReference>
<feature type="compositionally biased region" description="Low complexity" evidence="9">
    <location>
        <begin position="450"/>
        <end position="466"/>
    </location>
</feature>
<keyword evidence="2" id="KW-0723">Serine/threonine-protein kinase</keyword>
<dbReference type="CDD" id="cd00180">
    <property type="entry name" value="PKc"/>
    <property type="match status" value="1"/>
</dbReference>
<dbReference type="InterPro" id="IPR008271">
    <property type="entry name" value="Ser/Thr_kinase_AS"/>
</dbReference>
<feature type="region of interest" description="Disordered" evidence="9">
    <location>
        <begin position="550"/>
        <end position="658"/>
    </location>
</feature>
<feature type="domain" description="Protein kinase" evidence="10">
    <location>
        <begin position="59"/>
        <end position="390"/>
    </location>
</feature>
<accession>A0ABR0J4K5</accession>
<dbReference type="PANTHER" id="PTHR43671:SF98">
    <property type="entry name" value="SERINE_THREONINE-PROTEIN KINASE NEK11"/>
    <property type="match status" value="1"/>
</dbReference>
<name>A0ABR0J4K5_9EURO</name>
<feature type="region of interest" description="Disordered" evidence="9">
    <location>
        <begin position="449"/>
        <end position="538"/>
    </location>
</feature>
<dbReference type="Pfam" id="PF00069">
    <property type="entry name" value="Pkinase"/>
    <property type="match status" value="1"/>
</dbReference>
<evidence type="ECO:0000256" key="9">
    <source>
        <dbReference type="SAM" id="MobiDB-lite"/>
    </source>
</evidence>
<evidence type="ECO:0000256" key="6">
    <source>
        <dbReference type="ARBA" id="ARBA00022840"/>
    </source>
</evidence>
<dbReference type="SMART" id="SM00220">
    <property type="entry name" value="S_TKc"/>
    <property type="match status" value="1"/>
</dbReference>
<organism evidence="11 12">
    <name type="scientific">Exophiala sideris</name>
    <dbReference type="NCBI Taxonomy" id="1016849"/>
    <lineage>
        <taxon>Eukaryota</taxon>
        <taxon>Fungi</taxon>
        <taxon>Dikarya</taxon>
        <taxon>Ascomycota</taxon>
        <taxon>Pezizomycotina</taxon>
        <taxon>Eurotiomycetes</taxon>
        <taxon>Chaetothyriomycetidae</taxon>
        <taxon>Chaetothyriales</taxon>
        <taxon>Herpotrichiellaceae</taxon>
        <taxon>Exophiala</taxon>
    </lineage>
</organism>
<dbReference type="Proteomes" id="UP001345691">
    <property type="component" value="Unassembled WGS sequence"/>
</dbReference>
<evidence type="ECO:0000256" key="8">
    <source>
        <dbReference type="ARBA" id="ARBA00048679"/>
    </source>
</evidence>
<evidence type="ECO:0000256" key="2">
    <source>
        <dbReference type="ARBA" id="ARBA00022527"/>
    </source>
</evidence>
<dbReference type="SUPFAM" id="SSF56112">
    <property type="entry name" value="Protein kinase-like (PK-like)"/>
    <property type="match status" value="1"/>
</dbReference>
<keyword evidence="6" id="KW-0067">ATP-binding</keyword>
<keyword evidence="3" id="KW-0808">Transferase</keyword>
<sequence length="804" mass="90830">MAANDAAVGQSREAPEPKSVMRRFLEEFDTFTWPEEQNQKNRSYFEFCKNVPSRYPTPDHIMEKEGPLGVPRYYKADHRTQRVQRYRILDSLQAKMRFKESFAVKTLTREPGNRGDNIKEAVAMTGLRHPHVAALLGTFFFWQLDHIVMFPAGVTDLADFLCCVSQKIEAEQAGHANDPRAAAIQQTQLENQPNFSLDESLHRQMERLQGYFLCLCEGLSYLHKANVRHKDIKPENIVIDQSGNVVFVDFGTSVRYDPSQKTATLNPDALVTEEYATPERIKGKTRDKRSDVWCLGCVFVKMVTLLFGKTLESFKDEVGIQNPKAKSKLCIFQKSLPKVRTWLGKLQDPDLPFRGTKNRDKVRHSIQTIRKMVAEEMADRIDAEDLWPEFDFAHSPCRDCHPSHKTWGGPTEAQQRVYDDGIEARRQRADDDKELEKQVVLWATPLYEESSSGLPTSTTSLQLSPPAEHRSAHRAALSELSVQPASRQRRQSQPRKVQREAAETQSQDFAPPGGETVSVKRAKSPSPTRSKVRPLSEAEVGGWQVIDKTSTAKQNAAKEVGRVDELETGDNKENINAFEINISPPPSPQRQHQRPKNAQKPPPPTPTTSPRTTLYGPLSHEQRPQSRDGTQLSKMNDASRAQVAAKSSQRSFRTPSVASAVERATSLGRASLTPFRSLPTIVETLDPRAGIPSVGVLNLKQGQAPQLKVEAGHWKEWHGNKHCHFFKLRKGVRKYDVFGRGTSVGQFDVQPGFWPLKWVTSIVRPEPDYVCIHNWKVEPEYIQTRDPPFTPINPTTFVIAGPEE</sequence>
<comment type="caution">
    <text evidence="11">The sequence shown here is derived from an EMBL/GenBank/DDBJ whole genome shotgun (WGS) entry which is preliminary data.</text>
</comment>
<dbReference type="PROSITE" id="PS00108">
    <property type="entry name" value="PROTEIN_KINASE_ST"/>
    <property type="match status" value="1"/>
</dbReference>